<evidence type="ECO:0000256" key="10">
    <source>
        <dbReference type="ARBA" id="ARBA00049144"/>
    </source>
</evidence>
<evidence type="ECO:0000256" key="5">
    <source>
        <dbReference type="ARBA" id="ARBA00018679"/>
    </source>
</evidence>
<name>A0ABQ3IU91_9GAMM</name>
<keyword evidence="8" id="KW-0663">Pyridoxal phosphate</keyword>
<dbReference type="InterPro" id="IPR036052">
    <property type="entry name" value="TrpB-like_PALP_sf"/>
</dbReference>
<evidence type="ECO:0000256" key="9">
    <source>
        <dbReference type="ARBA" id="ARBA00023239"/>
    </source>
</evidence>
<evidence type="ECO:0000313" key="15">
    <source>
        <dbReference type="Proteomes" id="UP000626370"/>
    </source>
</evidence>
<dbReference type="SUPFAM" id="SSF53686">
    <property type="entry name" value="Tryptophan synthase beta subunit-like PLP-dependent enzymes"/>
    <property type="match status" value="1"/>
</dbReference>
<dbReference type="PANTHER" id="PTHR42690:SF1">
    <property type="entry name" value="THREONINE SYNTHASE-LIKE 2"/>
    <property type="match status" value="1"/>
</dbReference>
<keyword evidence="6" id="KW-0028">Amino-acid biosynthesis</keyword>
<organism evidence="14 15">
    <name type="scientific">Thalassotalea profundi</name>
    <dbReference type="NCBI Taxonomy" id="2036687"/>
    <lineage>
        <taxon>Bacteria</taxon>
        <taxon>Pseudomonadati</taxon>
        <taxon>Pseudomonadota</taxon>
        <taxon>Gammaproteobacteria</taxon>
        <taxon>Alteromonadales</taxon>
        <taxon>Colwelliaceae</taxon>
        <taxon>Thalassotalea</taxon>
    </lineage>
</organism>
<comment type="cofactor">
    <cofactor evidence="1">
        <name>pyridoxal 5'-phosphate</name>
        <dbReference type="ChEBI" id="CHEBI:597326"/>
    </cofactor>
</comment>
<sequence>MKFYNLKENDEVVSFAGAVKQGLGRNQGLFFPENVPTLDNIEELLAMPSVERSVKVLYPYVSDDLTKKELLEIVTEAFNFPAQVQPISENRAILELFHGPTLAFKDFGARFMAKCLQAFSKDKKITILTATSGDTGAAVAHAFHGIANIRVVILYPKGKISLLQEKMFTTLGGNIETLAIDGSFDDCQSLVKQAFDDNELKATIGLNSANSINISRLLAQICYYFEAVAQLYRQKGSKALENIVFSVPSGNFGNLTAGLFAKAMGLPIKRFIAATNANDTVPRYLKTGEWSPNETVATMSNAMDVSNPNNWPRVEHMLKSGIVEEGCVSSVSIDEEQTQMTVISLAKLGYISEPHAAVAYKALQYNANDDEFGVFLGTAHPAKFKDVVESTLGQPIGLPKELADCASESILSEDMAVNFADMRAYLIAGN</sequence>
<evidence type="ECO:0000256" key="2">
    <source>
        <dbReference type="ARBA" id="ARBA00004979"/>
    </source>
</evidence>
<dbReference type="Gene3D" id="3.90.1380.10">
    <property type="entry name" value="Threonine synthase, N-terminal domain"/>
    <property type="match status" value="1"/>
</dbReference>
<keyword evidence="9" id="KW-0456">Lyase</keyword>
<dbReference type="InterPro" id="IPR037158">
    <property type="entry name" value="Thr_synth_N_sf"/>
</dbReference>
<feature type="domain" description="Threonine synthase N-terminal" evidence="13">
    <location>
        <begin position="7"/>
        <end position="78"/>
    </location>
</feature>
<dbReference type="EMBL" id="BNAH01000010">
    <property type="protein sequence ID" value="GHE94689.1"/>
    <property type="molecule type" value="Genomic_DNA"/>
</dbReference>
<dbReference type="NCBIfam" id="TIGR00260">
    <property type="entry name" value="thrC"/>
    <property type="match status" value="1"/>
</dbReference>
<evidence type="ECO:0000313" key="14">
    <source>
        <dbReference type="EMBL" id="GHE94689.1"/>
    </source>
</evidence>
<gene>
    <name evidence="14" type="ORF">GCM10011501_25160</name>
</gene>
<reference evidence="15" key="1">
    <citation type="journal article" date="2019" name="Int. J. Syst. Evol. Microbiol.">
        <title>The Global Catalogue of Microorganisms (GCM) 10K type strain sequencing project: providing services to taxonomists for standard genome sequencing and annotation.</title>
        <authorList>
            <consortium name="The Broad Institute Genomics Platform"/>
            <consortium name="The Broad Institute Genome Sequencing Center for Infectious Disease"/>
            <person name="Wu L."/>
            <person name="Ma J."/>
        </authorList>
    </citation>
    <scope>NUCLEOTIDE SEQUENCE [LARGE SCALE GENOMIC DNA]</scope>
    <source>
        <strain evidence="15">CGMCC 1.15922</strain>
    </source>
</reference>
<dbReference type="InterPro" id="IPR004450">
    <property type="entry name" value="Thr_synthase-like"/>
</dbReference>
<evidence type="ECO:0000259" key="12">
    <source>
        <dbReference type="Pfam" id="PF00291"/>
    </source>
</evidence>
<dbReference type="Pfam" id="PF00291">
    <property type="entry name" value="PALP"/>
    <property type="match status" value="1"/>
</dbReference>
<feature type="domain" description="Tryptophan synthase beta chain-like PALP" evidence="12">
    <location>
        <begin position="95"/>
        <end position="365"/>
    </location>
</feature>
<evidence type="ECO:0000256" key="3">
    <source>
        <dbReference type="ARBA" id="ARBA00005517"/>
    </source>
</evidence>
<keyword evidence="7" id="KW-0791">Threonine biosynthesis</keyword>
<comment type="caution">
    <text evidence="14">The sequence shown here is derived from an EMBL/GenBank/DDBJ whole genome shotgun (WGS) entry which is preliminary data.</text>
</comment>
<dbReference type="PROSITE" id="PS00165">
    <property type="entry name" value="DEHYDRATASE_SER_THR"/>
    <property type="match status" value="1"/>
</dbReference>
<comment type="similarity">
    <text evidence="3">Belongs to the threonine synthase family.</text>
</comment>
<evidence type="ECO:0000256" key="8">
    <source>
        <dbReference type="ARBA" id="ARBA00022898"/>
    </source>
</evidence>
<evidence type="ECO:0000256" key="7">
    <source>
        <dbReference type="ARBA" id="ARBA00022697"/>
    </source>
</evidence>
<dbReference type="RefSeq" id="WP_189378605.1">
    <property type="nucleotide sequence ID" value="NZ_BNAH01000010.1"/>
</dbReference>
<evidence type="ECO:0000256" key="6">
    <source>
        <dbReference type="ARBA" id="ARBA00022605"/>
    </source>
</evidence>
<dbReference type="Gene3D" id="3.40.50.1100">
    <property type="match status" value="2"/>
</dbReference>
<dbReference type="Proteomes" id="UP000626370">
    <property type="component" value="Unassembled WGS sequence"/>
</dbReference>
<dbReference type="PANTHER" id="PTHR42690">
    <property type="entry name" value="THREONINE SYNTHASE FAMILY MEMBER"/>
    <property type="match status" value="1"/>
</dbReference>
<evidence type="ECO:0000256" key="1">
    <source>
        <dbReference type="ARBA" id="ARBA00001933"/>
    </source>
</evidence>
<dbReference type="InterPro" id="IPR051166">
    <property type="entry name" value="Threonine_Synthase"/>
</dbReference>
<dbReference type="Pfam" id="PF14821">
    <property type="entry name" value="Thr_synth_N"/>
    <property type="match status" value="1"/>
</dbReference>
<dbReference type="InterPro" id="IPR000634">
    <property type="entry name" value="Ser/Thr_deHydtase_PyrdxlP-BS"/>
</dbReference>
<protein>
    <recommendedName>
        <fullName evidence="5 11">Threonine synthase</fullName>
        <ecNumber evidence="4 11">4.2.3.1</ecNumber>
    </recommendedName>
</protein>
<comment type="catalytic activity">
    <reaction evidence="10">
        <text>O-phospho-L-homoserine + H2O = L-threonine + phosphate</text>
        <dbReference type="Rhea" id="RHEA:10840"/>
        <dbReference type="ChEBI" id="CHEBI:15377"/>
        <dbReference type="ChEBI" id="CHEBI:43474"/>
        <dbReference type="ChEBI" id="CHEBI:57590"/>
        <dbReference type="ChEBI" id="CHEBI:57926"/>
        <dbReference type="EC" id="4.2.3.1"/>
    </reaction>
</comment>
<accession>A0ABQ3IU91</accession>
<evidence type="ECO:0000259" key="13">
    <source>
        <dbReference type="Pfam" id="PF14821"/>
    </source>
</evidence>
<dbReference type="EC" id="4.2.3.1" evidence="4 11"/>
<proteinExistence type="inferred from homology"/>
<keyword evidence="15" id="KW-1185">Reference proteome</keyword>
<evidence type="ECO:0000256" key="11">
    <source>
        <dbReference type="NCBIfam" id="TIGR00260"/>
    </source>
</evidence>
<evidence type="ECO:0000256" key="4">
    <source>
        <dbReference type="ARBA" id="ARBA00013028"/>
    </source>
</evidence>
<dbReference type="InterPro" id="IPR001926">
    <property type="entry name" value="TrpB-like_PALP"/>
</dbReference>
<dbReference type="InterPro" id="IPR029144">
    <property type="entry name" value="Thr_synth_N"/>
</dbReference>
<comment type="pathway">
    <text evidence="2">Amino-acid biosynthesis; L-threonine biosynthesis; L-threonine from L-aspartate: step 5/5.</text>
</comment>